<sequence>MKMPTDEVPSVAQHSPWADDLLDRKPYADFLTQYLLAKTRSKKSGKSHPFCLALDANWGDGKSFFLTNWAKQLRDTRHPVFLFDAWKADFHADPLIAFLAAFRDFLRGEIEERLIGHHQAQIQARRSLDASIRTFRAAVLPVGKALLSGALKKFVGSSIDELSDAILDKDSGDEPHPSAGENAITSGITEGVNVFFDKALEDQASRQALFDRFREEVSTAIDALSKHGAADQPIFIFIDELDRCRPNFAIELLEALKHIFRIDGLCYIVATNMRQLGHAVGAVYGSRFDGRNYLSRFFDIEYTLPQPSLYHYVERLIIDDDILATRSIYLGMPTQGFDTPYRPGTIATVIEWVCHVFELDLRNQQRLIEIVRACAVSAPGEQRFHVLWASVLAASHLVSPEIYDRLRKRAGLADDFARTFATRFPRDTPRDFTTEQAGSARTTLRELIMHTHQAVLRHAHPNSYRGPEDGLHAQISAAVEGTEHITAYPEMIQLAGHIRRA</sequence>
<dbReference type="AlphaFoldDB" id="A0A182MSJ8"/>
<evidence type="ECO:0000313" key="2">
    <source>
        <dbReference type="EnsemblMetazoa" id="ACUA025237-PA"/>
    </source>
</evidence>
<dbReference type="EnsemblMetazoa" id="ACUA025237-RA">
    <property type="protein sequence ID" value="ACUA025237-PA"/>
    <property type="gene ID" value="ACUA025237"/>
</dbReference>
<name>A0A182MSJ8_9DIPT</name>
<feature type="domain" description="KAP NTPase" evidence="1">
    <location>
        <begin position="25"/>
        <end position="308"/>
    </location>
</feature>
<keyword evidence="3" id="KW-1185">Reference proteome</keyword>
<evidence type="ECO:0000259" key="1">
    <source>
        <dbReference type="Pfam" id="PF07693"/>
    </source>
</evidence>
<dbReference type="VEuPathDB" id="VectorBase:ACUA025237"/>
<proteinExistence type="predicted"/>
<reference evidence="3" key="1">
    <citation type="submission" date="2013-09" db="EMBL/GenBank/DDBJ databases">
        <title>The Genome Sequence of Anopheles culicifacies species A.</title>
        <authorList>
            <consortium name="The Broad Institute Genomics Platform"/>
            <person name="Neafsey D.E."/>
            <person name="Besansky N."/>
            <person name="Howell P."/>
            <person name="Walton C."/>
            <person name="Young S.K."/>
            <person name="Zeng Q."/>
            <person name="Gargeya S."/>
            <person name="Fitzgerald M."/>
            <person name="Haas B."/>
            <person name="Abouelleil A."/>
            <person name="Allen A.W."/>
            <person name="Alvarado L."/>
            <person name="Arachchi H.M."/>
            <person name="Berlin A.M."/>
            <person name="Chapman S.B."/>
            <person name="Gainer-Dewar J."/>
            <person name="Goldberg J."/>
            <person name="Griggs A."/>
            <person name="Gujja S."/>
            <person name="Hansen M."/>
            <person name="Howarth C."/>
            <person name="Imamovic A."/>
            <person name="Ireland A."/>
            <person name="Larimer J."/>
            <person name="McCowan C."/>
            <person name="Murphy C."/>
            <person name="Pearson M."/>
            <person name="Poon T.W."/>
            <person name="Priest M."/>
            <person name="Roberts A."/>
            <person name="Saif S."/>
            <person name="Shea T."/>
            <person name="Sisk P."/>
            <person name="Sykes S."/>
            <person name="Wortman J."/>
            <person name="Nusbaum C."/>
            <person name="Birren B."/>
        </authorList>
    </citation>
    <scope>NUCLEOTIDE SEQUENCE [LARGE SCALE GENOMIC DNA]</scope>
    <source>
        <strain evidence="3">A-37</strain>
    </source>
</reference>
<dbReference type="Proteomes" id="UP000075883">
    <property type="component" value="Unassembled WGS sequence"/>
</dbReference>
<accession>A0A182MSJ8</accession>
<reference evidence="2" key="2">
    <citation type="submission" date="2020-05" db="UniProtKB">
        <authorList>
            <consortium name="EnsemblMetazoa"/>
        </authorList>
    </citation>
    <scope>IDENTIFICATION</scope>
    <source>
        <strain evidence="2">A-37</strain>
    </source>
</reference>
<organism evidence="2 3">
    <name type="scientific">Anopheles culicifacies</name>
    <dbReference type="NCBI Taxonomy" id="139723"/>
    <lineage>
        <taxon>Eukaryota</taxon>
        <taxon>Metazoa</taxon>
        <taxon>Ecdysozoa</taxon>
        <taxon>Arthropoda</taxon>
        <taxon>Hexapoda</taxon>
        <taxon>Insecta</taxon>
        <taxon>Pterygota</taxon>
        <taxon>Neoptera</taxon>
        <taxon>Endopterygota</taxon>
        <taxon>Diptera</taxon>
        <taxon>Nematocera</taxon>
        <taxon>Culicoidea</taxon>
        <taxon>Culicidae</taxon>
        <taxon>Anophelinae</taxon>
        <taxon>Anopheles</taxon>
        <taxon>culicifacies species complex</taxon>
    </lineage>
</organism>
<dbReference type="EMBL" id="AXCM01022395">
    <property type="status" value="NOT_ANNOTATED_CDS"/>
    <property type="molecule type" value="Genomic_DNA"/>
</dbReference>
<dbReference type="InterPro" id="IPR011646">
    <property type="entry name" value="KAP_P-loop"/>
</dbReference>
<dbReference type="InterPro" id="IPR027417">
    <property type="entry name" value="P-loop_NTPase"/>
</dbReference>
<evidence type="ECO:0000313" key="3">
    <source>
        <dbReference type="Proteomes" id="UP000075883"/>
    </source>
</evidence>
<protein>
    <recommendedName>
        <fullName evidence="1">KAP NTPase domain-containing protein</fullName>
    </recommendedName>
</protein>
<dbReference type="Pfam" id="PF07693">
    <property type="entry name" value="KAP_NTPase"/>
    <property type="match status" value="1"/>
</dbReference>
<dbReference type="SUPFAM" id="SSF52540">
    <property type="entry name" value="P-loop containing nucleoside triphosphate hydrolases"/>
    <property type="match status" value="1"/>
</dbReference>